<gene>
    <name evidence="2" type="ORF">CD30_10865</name>
</gene>
<dbReference type="AlphaFoldDB" id="A0A0A3J0S4"/>
<dbReference type="OrthoDB" id="2440739at2"/>
<dbReference type="eggNOG" id="ENOG5033CMT">
    <property type="taxonomic scope" value="Bacteria"/>
</dbReference>
<sequence>MQYIMTFIWSFLLVTMLNYVVSSVLGAHFDFVTGAIISVVFSIIILIMTAIIPNEPTPDAEHH</sequence>
<proteinExistence type="predicted"/>
<keyword evidence="1" id="KW-1133">Transmembrane helix</keyword>
<accession>A0A0A3J0S4</accession>
<name>A0A0A3J0S4_9BACL</name>
<evidence type="ECO:0008006" key="4">
    <source>
        <dbReference type="Google" id="ProtNLM"/>
    </source>
</evidence>
<organism evidence="2 3">
    <name type="scientific">Ureibacillus massiliensis 4400831 = CIP 108448 = CCUG 49529</name>
    <dbReference type="NCBI Taxonomy" id="1211035"/>
    <lineage>
        <taxon>Bacteria</taxon>
        <taxon>Bacillati</taxon>
        <taxon>Bacillota</taxon>
        <taxon>Bacilli</taxon>
        <taxon>Bacillales</taxon>
        <taxon>Caryophanaceae</taxon>
        <taxon>Ureibacillus</taxon>
    </lineage>
</organism>
<reference evidence="2 3" key="1">
    <citation type="submission" date="2014-02" db="EMBL/GenBank/DDBJ databases">
        <title>Draft genome sequence of Lysinibacillus massiliensis CCUG 49529.</title>
        <authorList>
            <person name="Zhang F."/>
            <person name="Wang G."/>
            <person name="Zhang L."/>
        </authorList>
    </citation>
    <scope>NUCLEOTIDE SEQUENCE [LARGE SCALE GENOMIC DNA]</scope>
    <source>
        <strain evidence="2 3">CCUG 49529</strain>
    </source>
</reference>
<evidence type="ECO:0000256" key="1">
    <source>
        <dbReference type="SAM" id="Phobius"/>
    </source>
</evidence>
<keyword evidence="1" id="KW-0812">Transmembrane</keyword>
<keyword evidence="1" id="KW-0472">Membrane</keyword>
<protein>
    <recommendedName>
        <fullName evidence="4">DeoR faimly transcriptional regulator</fullName>
    </recommendedName>
</protein>
<dbReference type="Proteomes" id="UP000030595">
    <property type="component" value="Unassembled WGS sequence"/>
</dbReference>
<evidence type="ECO:0000313" key="3">
    <source>
        <dbReference type="Proteomes" id="UP000030595"/>
    </source>
</evidence>
<dbReference type="RefSeq" id="WP_036176465.1">
    <property type="nucleotide sequence ID" value="NZ_AVCZ01000017.1"/>
</dbReference>
<evidence type="ECO:0000313" key="2">
    <source>
        <dbReference type="EMBL" id="KGR90566.1"/>
    </source>
</evidence>
<feature type="transmembrane region" description="Helical" evidence="1">
    <location>
        <begin position="32"/>
        <end position="52"/>
    </location>
</feature>
<dbReference type="InterPro" id="IPR021324">
    <property type="entry name" value="DUF2929"/>
</dbReference>
<comment type="caution">
    <text evidence="2">The sequence shown here is derived from an EMBL/GenBank/DDBJ whole genome shotgun (WGS) entry which is preliminary data.</text>
</comment>
<dbReference type="Pfam" id="PF11151">
    <property type="entry name" value="DUF2929"/>
    <property type="match status" value="1"/>
</dbReference>
<dbReference type="EMBL" id="JPVQ01000017">
    <property type="protein sequence ID" value="KGR90566.1"/>
    <property type="molecule type" value="Genomic_DNA"/>
</dbReference>
<keyword evidence="3" id="KW-1185">Reference proteome</keyword>